<proteinExistence type="predicted"/>
<evidence type="ECO:0008006" key="3">
    <source>
        <dbReference type="Google" id="ProtNLM"/>
    </source>
</evidence>
<sequence>MTLAPRIYATIQHLFMKGIIETVELRDKPESEEDGKRTYLLTADGKPKYALRMDTPENVAMSEQLYKAYPDSPLLPKLLYADPVKGYMVQPYVDGTAGESREARGSKKAWLPLLVTELLNRYETDEAGGKWGRLTEPCSSWSEFNERELSKARENLGGLQPAEDCERVALLLEPLAEAGGKYLLHGHTDARNLVFRSKELVGVIEPRPTAGPVLYDLVQAFCSTPDDLSLEVLFEAYAQLTSQTVDQERLVQEALLRVYCTMGVRAAEGSAELDEYIAAWQFWRMLLPEA</sequence>
<evidence type="ECO:0000313" key="1">
    <source>
        <dbReference type="EMBL" id="QDH22018.1"/>
    </source>
</evidence>
<accession>A0A4Y6UZR0</accession>
<dbReference type="OrthoDB" id="2363646at2"/>
<protein>
    <recommendedName>
        <fullName evidence="3">Aminoglycoside phosphotransferase domain-containing protein</fullName>
    </recommendedName>
</protein>
<name>A0A4Y6UZR0_SACBS</name>
<dbReference type="RefSeq" id="WP_141448562.1">
    <property type="nucleotide sequence ID" value="NZ_CP041217.1"/>
</dbReference>
<dbReference type="EMBL" id="CP041217">
    <property type="protein sequence ID" value="QDH22018.1"/>
    <property type="molecule type" value="Genomic_DNA"/>
</dbReference>
<evidence type="ECO:0000313" key="2">
    <source>
        <dbReference type="Proteomes" id="UP000316968"/>
    </source>
</evidence>
<reference evidence="1 2" key="1">
    <citation type="submission" date="2019-06" db="EMBL/GenBank/DDBJ databases">
        <title>Saccharibacillus brassicae sp. nov., an endophytic bacterium isolated from Chinese cabbage seeds (Brassica pekinensis).</title>
        <authorList>
            <person name="Jiang L."/>
            <person name="Lee J."/>
            <person name="Kim S.W."/>
        </authorList>
    </citation>
    <scope>NUCLEOTIDE SEQUENCE [LARGE SCALE GENOMIC DNA]</scope>
    <source>
        <strain evidence="2">KCTC 43072 / ATSA2</strain>
    </source>
</reference>
<dbReference type="InterPro" id="IPR011009">
    <property type="entry name" value="Kinase-like_dom_sf"/>
</dbReference>
<dbReference type="KEGG" id="saca:FFV09_14910"/>
<dbReference type="AlphaFoldDB" id="A0A4Y6UZR0"/>
<dbReference type="Proteomes" id="UP000316968">
    <property type="component" value="Chromosome"/>
</dbReference>
<dbReference type="SUPFAM" id="SSF56112">
    <property type="entry name" value="Protein kinase-like (PK-like)"/>
    <property type="match status" value="1"/>
</dbReference>
<keyword evidence="2" id="KW-1185">Reference proteome</keyword>
<gene>
    <name evidence="1" type="ORF">FFV09_14910</name>
</gene>
<organism evidence="1 2">
    <name type="scientific">Saccharibacillus brassicae</name>
    <dbReference type="NCBI Taxonomy" id="2583377"/>
    <lineage>
        <taxon>Bacteria</taxon>
        <taxon>Bacillati</taxon>
        <taxon>Bacillota</taxon>
        <taxon>Bacilli</taxon>
        <taxon>Bacillales</taxon>
        <taxon>Paenibacillaceae</taxon>
        <taxon>Saccharibacillus</taxon>
    </lineage>
</organism>